<dbReference type="Proteomes" id="UP000784294">
    <property type="component" value="Unassembled WGS sequence"/>
</dbReference>
<reference evidence="1" key="1">
    <citation type="submission" date="2018-11" db="EMBL/GenBank/DDBJ databases">
        <authorList>
            <consortium name="Pathogen Informatics"/>
        </authorList>
    </citation>
    <scope>NUCLEOTIDE SEQUENCE</scope>
</reference>
<evidence type="ECO:0000313" key="1">
    <source>
        <dbReference type="EMBL" id="VEL10293.1"/>
    </source>
</evidence>
<dbReference type="AlphaFoldDB" id="A0A448WF80"/>
<evidence type="ECO:0000313" key="2">
    <source>
        <dbReference type="Proteomes" id="UP000784294"/>
    </source>
</evidence>
<sequence length="121" mass="14210">MHKLDKELRERKRAVMDCDQLRYKLFDMQRRLDEQVYLLENARLLNSGEAGAVCGPGLPGMNSTSDDVHRMMDESSAHFHPKRWRMYHGLRLPERFSKDKRLQYNGTQLSSSIEINLPIFS</sequence>
<comment type="caution">
    <text evidence="1">The sequence shown here is derived from an EMBL/GenBank/DDBJ whole genome shotgun (WGS) entry which is preliminary data.</text>
</comment>
<name>A0A448WF80_9PLAT</name>
<accession>A0A448WF80</accession>
<keyword evidence="2" id="KW-1185">Reference proteome</keyword>
<dbReference type="EMBL" id="CAAALY010008593">
    <property type="protein sequence ID" value="VEL10293.1"/>
    <property type="molecule type" value="Genomic_DNA"/>
</dbReference>
<protein>
    <submittedName>
        <fullName evidence="1">Uncharacterized protein</fullName>
    </submittedName>
</protein>
<organism evidence="1 2">
    <name type="scientific">Protopolystoma xenopodis</name>
    <dbReference type="NCBI Taxonomy" id="117903"/>
    <lineage>
        <taxon>Eukaryota</taxon>
        <taxon>Metazoa</taxon>
        <taxon>Spiralia</taxon>
        <taxon>Lophotrochozoa</taxon>
        <taxon>Platyhelminthes</taxon>
        <taxon>Monogenea</taxon>
        <taxon>Polyopisthocotylea</taxon>
        <taxon>Polystomatidea</taxon>
        <taxon>Polystomatidae</taxon>
        <taxon>Protopolystoma</taxon>
    </lineage>
</organism>
<proteinExistence type="predicted"/>
<gene>
    <name evidence="1" type="ORF">PXEA_LOCUS3733</name>
</gene>